<dbReference type="Gene3D" id="3.30.40.10">
    <property type="entry name" value="Zinc/RING finger domain, C3HC4 (zinc finger)"/>
    <property type="match status" value="1"/>
</dbReference>
<evidence type="ECO:0000256" key="3">
    <source>
        <dbReference type="ARBA" id="ARBA00022833"/>
    </source>
</evidence>
<keyword evidence="2" id="KW-0863">Zinc-finger</keyword>
<dbReference type="InterPro" id="IPR019786">
    <property type="entry name" value="Zinc_finger_PHD-type_CS"/>
</dbReference>
<protein>
    <recommendedName>
        <fullName evidence="6">Zinc finger PHD-type domain-containing protein</fullName>
    </recommendedName>
</protein>
<evidence type="ECO:0000259" key="6">
    <source>
        <dbReference type="SMART" id="SM00249"/>
    </source>
</evidence>
<dbReference type="Proteomes" id="UP001159405">
    <property type="component" value="Unassembled WGS sequence"/>
</dbReference>
<evidence type="ECO:0000256" key="5">
    <source>
        <dbReference type="SAM" id="MobiDB-lite"/>
    </source>
</evidence>
<feature type="compositionally biased region" description="Basic residues" evidence="5">
    <location>
        <begin position="112"/>
        <end position="122"/>
    </location>
</feature>
<feature type="region of interest" description="Disordered" evidence="5">
    <location>
        <begin position="318"/>
        <end position="361"/>
    </location>
</feature>
<keyword evidence="3" id="KW-0862">Zinc</keyword>
<dbReference type="InterPro" id="IPR013083">
    <property type="entry name" value="Znf_RING/FYVE/PHD"/>
</dbReference>
<accession>A0ABN8NBH8</accession>
<evidence type="ECO:0000313" key="7">
    <source>
        <dbReference type="EMBL" id="CAH3044971.1"/>
    </source>
</evidence>
<feature type="region of interest" description="Disordered" evidence="5">
    <location>
        <begin position="107"/>
        <end position="128"/>
    </location>
</feature>
<evidence type="ECO:0000256" key="1">
    <source>
        <dbReference type="ARBA" id="ARBA00022723"/>
    </source>
</evidence>
<keyword evidence="8" id="KW-1185">Reference proteome</keyword>
<feature type="domain" description="Zinc finger PHD-type" evidence="6">
    <location>
        <begin position="1004"/>
        <end position="1059"/>
    </location>
</feature>
<keyword evidence="4" id="KW-0175">Coiled coil</keyword>
<evidence type="ECO:0000313" key="8">
    <source>
        <dbReference type="Proteomes" id="UP001159405"/>
    </source>
</evidence>
<dbReference type="InterPro" id="IPR011011">
    <property type="entry name" value="Znf_FYVE_PHD"/>
</dbReference>
<evidence type="ECO:0000256" key="4">
    <source>
        <dbReference type="SAM" id="Coils"/>
    </source>
</evidence>
<feature type="compositionally biased region" description="Acidic residues" evidence="5">
    <location>
        <begin position="320"/>
        <end position="342"/>
    </location>
</feature>
<sequence length="1059" mass="120262">MARDKVTTDGYLFKKGHSRSKHMSSESDEPPCKRKKIDAEERAREIKLLQDNLETLDSRLRVKQQLLDKARSLQNYKQCDEILGETIKVRKEKATIQNQLLELQKRENKSSWYHKKKQKKQHKETNVKQTEGNQKLPFLFRRMSSTSSEMLQKGFLKLRSAFEMAYPDATYKSWHARRRMLQMPLASLGIGNRSRVSYSIFLVEKQVRVKYPIMQTLLNQWIKCETAEPSLPLTKETMNSLLQIAESDAERKRLKYAVVRATGLSNTKAKEKYGFSDIGTTLSQVEQTLDEVSAIHEAIEKIAQVKDKVLLKSLAVPMEMEGESSDESESDDDDGAGADDEDGHGCGNNDGDSDGGGNDKRRQEMESEIADGMIVSDSDSDCAEEWQRVRDPLDEAGLDIIKKKRAAIRRKATREVKKRVAERRYLRRRKSKKVGRIQREHPDIGETIEQYVQKCGVGADAWRRTGVLTFDGNKCVGRKVTFKRIQEHLQAKYKSSFSYGSVVQLCVARNKRRKSAARYKGLAQVVQRRARKGFTLKYNPEAHWSSALYAGFDKPQYTNGNNIMNLGRDDQAGFRLDSMTTHKQHGTLCLKNEVPLTTRTDYVNRYPSVLQTTSYNFPATDTTEEICAGVVKAQPLHCKNPAQHFEDLLMVEDKPEVKPAFHNHQTGKLKEIECARADGGADEGPIHKEVQYWWTKRHLQKGHKATLISTRNSGASYRNRVELQNGCLALGHANLFIPSTLYGSCLENGKVNSDILCKNLSSAIDVYLSRVNQSPCAGTVIHLWKGPDSKDTQTERAAVLTYLKGKKNEKEQLRKSHPDLYKSIHEIWTLRNSHMVPNLPSQYLFYLRCCYNPQCIHPVCKTTQLEDIPWFPGGPSISFLPIPTPDPTRPFGNDACTECSGFCAGHYMKLNELLDYVNSGNNLPKAKPPSEILLEAHKKWKGIPDNSAVLAIAKEALLPPEEVRLWLKHLEDVACNRKRGAKKAAAKRRESQTNLRQRTDASNVCHTCNSEEPPLAEDDNDEDDEQMIDWVACNSCAQWHHIACVEIESISKWTCTPCK</sequence>
<feature type="region of interest" description="Disordered" evidence="5">
    <location>
        <begin position="1"/>
        <end position="38"/>
    </location>
</feature>
<dbReference type="EMBL" id="CALNXK010000012">
    <property type="protein sequence ID" value="CAH3044971.1"/>
    <property type="molecule type" value="Genomic_DNA"/>
</dbReference>
<dbReference type="PROSITE" id="PS01359">
    <property type="entry name" value="ZF_PHD_1"/>
    <property type="match status" value="1"/>
</dbReference>
<dbReference type="InterPro" id="IPR001965">
    <property type="entry name" value="Znf_PHD"/>
</dbReference>
<dbReference type="SMART" id="SM00249">
    <property type="entry name" value="PHD"/>
    <property type="match status" value="1"/>
</dbReference>
<evidence type="ECO:0000256" key="2">
    <source>
        <dbReference type="ARBA" id="ARBA00022771"/>
    </source>
</evidence>
<keyword evidence="1" id="KW-0479">Metal-binding</keyword>
<feature type="coiled-coil region" evidence="4">
    <location>
        <begin position="39"/>
        <end position="66"/>
    </location>
</feature>
<organism evidence="7 8">
    <name type="scientific">Porites lobata</name>
    <dbReference type="NCBI Taxonomy" id="104759"/>
    <lineage>
        <taxon>Eukaryota</taxon>
        <taxon>Metazoa</taxon>
        <taxon>Cnidaria</taxon>
        <taxon>Anthozoa</taxon>
        <taxon>Hexacorallia</taxon>
        <taxon>Scleractinia</taxon>
        <taxon>Fungiina</taxon>
        <taxon>Poritidae</taxon>
        <taxon>Porites</taxon>
    </lineage>
</organism>
<name>A0ABN8NBH8_9CNID</name>
<gene>
    <name evidence="7" type="ORF">PLOB_00004582</name>
</gene>
<comment type="caution">
    <text evidence="7">The sequence shown here is derived from an EMBL/GenBank/DDBJ whole genome shotgun (WGS) entry which is preliminary data.</text>
</comment>
<reference evidence="7 8" key="1">
    <citation type="submission" date="2022-05" db="EMBL/GenBank/DDBJ databases">
        <authorList>
            <consortium name="Genoscope - CEA"/>
            <person name="William W."/>
        </authorList>
    </citation>
    <scope>NUCLEOTIDE SEQUENCE [LARGE SCALE GENOMIC DNA]</scope>
</reference>
<proteinExistence type="predicted"/>
<dbReference type="SUPFAM" id="SSF57903">
    <property type="entry name" value="FYVE/PHD zinc finger"/>
    <property type="match status" value="1"/>
</dbReference>